<proteinExistence type="predicted"/>
<evidence type="ECO:0000313" key="2">
    <source>
        <dbReference type="Proteomes" id="UP000247807"/>
    </source>
</evidence>
<comment type="caution">
    <text evidence="1">The sequence shown here is derived from an EMBL/GenBank/DDBJ whole genome shotgun (WGS) entry which is preliminary data.</text>
</comment>
<protein>
    <submittedName>
        <fullName evidence="1">Uncharacterized protein</fullName>
    </submittedName>
</protein>
<accession>A0A318R1M0</accession>
<evidence type="ECO:0000313" key="1">
    <source>
        <dbReference type="EMBL" id="PYE02805.1"/>
    </source>
</evidence>
<gene>
    <name evidence="1" type="ORF">DNJ73_03375</name>
</gene>
<reference evidence="1 2" key="1">
    <citation type="journal article" date="2018" name="Appl. Environ. Microbiol.">
        <title>Genome rearrangement shapes Prochlorococcus ecological adaptation.</title>
        <authorList>
            <person name="Yan W."/>
            <person name="Wei S."/>
            <person name="Wang Q."/>
            <person name="Xiao X."/>
            <person name="Zeng Q."/>
            <person name="Jiao N."/>
            <person name="Zhang R."/>
        </authorList>
    </citation>
    <scope>NUCLEOTIDE SEQUENCE [LARGE SCALE GENOMIC DNA]</scope>
    <source>
        <strain evidence="1 2">XMU1408</strain>
    </source>
</reference>
<organism evidence="1 2">
    <name type="scientific">Prochlorococcus marinus XMU1408</name>
    <dbReference type="NCBI Taxonomy" id="2213228"/>
    <lineage>
        <taxon>Bacteria</taxon>
        <taxon>Bacillati</taxon>
        <taxon>Cyanobacteriota</taxon>
        <taxon>Cyanophyceae</taxon>
        <taxon>Synechococcales</taxon>
        <taxon>Prochlorococcaceae</taxon>
        <taxon>Prochlorococcus</taxon>
    </lineage>
</organism>
<dbReference type="AlphaFoldDB" id="A0A318R1M0"/>
<dbReference type="Proteomes" id="UP000247807">
    <property type="component" value="Unassembled WGS sequence"/>
</dbReference>
<dbReference type="OrthoDB" id="542261at2"/>
<dbReference type="EMBL" id="QJUE01000002">
    <property type="protein sequence ID" value="PYE02805.1"/>
    <property type="molecule type" value="Genomic_DNA"/>
</dbReference>
<sequence>MFFKFIFKRKTKNFQEKRKDKFDINNWMDLTKDERLEIDSKEKDESMRKKKALLKNIREEYVKMKNKK</sequence>
<name>A0A318R1M0_PROMR</name>